<dbReference type="InterPro" id="IPR004017">
    <property type="entry name" value="Cys_rich_dom"/>
</dbReference>
<dbReference type="RefSeq" id="WP_324715397.1">
    <property type="nucleotide sequence ID" value="NZ_CP141615.1"/>
</dbReference>
<sequence length="281" mass="30098">MAARITGVGEMRVALFAGCIHDFFFPRSAMAVVRILEHLGVTVEFPEGQTCCGQAHFNSGYRDEARRLARHFVEVFDGGQGGPPSYIVSPSGSCTAMVREFYPAMFVGHGLLAGRARAVASRVVEFTDFLVSVLGQVDLGARFPARAVYHASCHTTRLLHVVEPPLALLRAVEGLELVEYEGAELCCGFGGTFAVKSPELSAAMADAKLDAITAAGAELVISADASCLLHLMGRASKRRLPLRFMHVAELLAEGMGLMEPALPQAERAQPQALREEGRAVG</sequence>
<proteinExistence type="predicted"/>
<feature type="domain" description="Cysteine-rich" evidence="1">
    <location>
        <begin position="13"/>
        <end position="98"/>
    </location>
</feature>
<dbReference type="Pfam" id="PF02754">
    <property type="entry name" value="CCG"/>
    <property type="match status" value="2"/>
</dbReference>
<organism evidence="2 3">
    <name type="scientific">Carboxydichorda subterranea</name>
    <dbReference type="NCBI Taxonomy" id="3109565"/>
    <lineage>
        <taxon>Bacteria</taxon>
        <taxon>Bacillati</taxon>
        <taxon>Bacillota</taxon>
        <taxon>Limnochordia</taxon>
        <taxon>Limnochordales</taxon>
        <taxon>Geochordaceae</taxon>
        <taxon>Carboxydichorda</taxon>
    </lineage>
</organism>
<feature type="domain" description="Cysteine-rich" evidence="1">
    <location>
        <begin position="148"/>
        <end position="231"/>
    </location>
</feature>
<dbReference type="EMBL" id="CP141615">
    <property type="protein sequence ID" value="WRP16124.1"/>
    <property type="molecule type" value="Genomic_DNA"/>
</dbReference>
<keyword evidence="3" id="KW-1185">Reference proteome</keyword>
<gene>
    <name evidence="2" type="ORF">U7230_08385</name>
</gene>
<dbReference type="PANTHER" id="PTHR30296:SF0">
    <property type="entry name" value="LACTATE UTILIZATION PROTEIN A"/>
    <property type="match status" value="1"/>
</dbReference>
<evidence type="ECO:0000259" key="1">
    <source>
        <dbReference type="Pfam" id="PF02754"/>
    </source>
</evidence>
<evidence type="ECO:0000313" key="2">
    <source>
        <dbReference type="EMBL" id="WRP16124.1"/>
    </source>
</evidence>
<name>A0ABZ1BTR2_9FIRM</name>
<protein>
    <submittedName>
        <fullName evidence="2">(Fe-S)-binding protein</fullName>
    </submittedName>
</protein>
<accession>A0ABZ1BTR2</accession>
<reference evidence="2 3" key="1">
    <citation type="journal article" date="2024" name="Front. Microbiol.">
        <title>Novel thermophilic genera Geochorda gen. nov. and Carboxydochorda gen. nov. from the deep terrestrial subsurface reveal the ecophysiological diversity in the class Limnochordia.</title>
        <authorList>
            <person name="Karnachuk O.V."/>
            <person name="Lukina A.P."/>
            <person name="Avakyan M.R."/>
            <person name="Kadnikov V.V."/>
            <person name="Begmatov S."/>
            <person name="Beletsky A.V."/>
            <person name="Vlasova K.G."/>
            <person name="Novikov A.A."/>
            <person name="Shcherbakova V.A."/>
            <person name="Mardanov A.V."/>
            <person name="Ravin N.V."/>
        </authorList>
    </citation>
    <scope>NUCLEOTIDE SEQUENCE [LARGE SCALE GENOMIC DNA]</scope>
    <source>
        <strain evidence="2 3">L945</strain>
    </source>
</reference>
<dbReference type="PANTHER" id="PTHR30296">
    <property type="entry name" value="UNCHARACTERIZED PROTEIN YKGE"/>
    <property type="match status" value="1"/>
</dbReference>
<evidence type="ECO:0000313" key="3">
    <source>
        <dbReference type="Proteomes" id="UP001332192"/>
    </source>
</evidence>
<dbReference type="Proteomes" id="UP001332192">
    <property type="component" value="Chromosome"/>
</dbReference>